<evidence type="ECO:0000256" key="4">
    <source>
        <dbReference type="ARBA" id="ARBA00022927"/>
    </source>
</evidence>
<reference evidence="9 10" key="1">
    <citation type="submission" date="2019-07" db="EMBL/GenBank/DDBJ databases">
        <title>Draft genome assembly of a fouling barnacle, Amphibalanus amphitrite (Darwin, 1854): The first reference genome for Thecostraca.</title>
        <authorList>
            <person name="Kim W."/>
        </authorList>
    </citation>
    <scope>NUCLEOTIDE SEQUENCE [LARGE SCALE GENOMIC DNA]</scope>
    <source>
        <strain evidence="9">SNU_AA5</strain>
        <tissue evidence="9">Soma without cirri and trophi</tissue>
    </source>
</reference>
<keyword evidence="3" id="KW-0509">mRNA transport</keyword>
<evidence type="ECO:0000313" key="10">
    <source>
        <dbReference type="Proteomes" id="UP000440578"/>
    </source>
</evidence>
<protein>
    <submittedName>
        <fullName evidence="9">Nucleoporin p58/p45</fullName>
    </submittedName>
</protein>
<organism evidence="9 10">
    <name type="scientific">Amphibalanus amphitrite</name>
    <name type="common">Striped barnacle</name>
    <name type="synonym">Balanus amphitrite</name>
    <dbReference type="NCBI Taxonomy" id="1232801"/>
    <lineage>
        <taxon>Eukaryota</taxon>
        <taxon>Metazoa</taxon>
        <taxon>Ecdysozoa</taxon>
        <taxon>Arthropoda</taxon>
        <taxon>Crustacea</taxon>
        <taxon>Multicrustacea</taxon>
        <taxon>Cirripedia</taxon>
        <taxon>Thoracica</taxon>
        <taxon>Thoracicalcarea</taxon>
        <taxon>Balanomorpha</taxon>
        <taxon>Balanoidea</taxon>
        <taxon>Balanidae</taxon>
        <taxon>Amphibalaninae</taxon>
        <taxon>Amphibalanus</taxon>
    </lineage>
</organism>
<dbReference type="GO" id="GO:0005643">
    <property type="term" value="C:nuclear pore"/>
    <property type="evidence" value="ECO:0007669"/>
    <property type="project" value="UniProtKB-SubCell"/>
</dbReference>
<evidence type="ECO:0000256" key="3">
    <source>
        <dbReference type="ARBA" id="ARBA00022816"/>
    </source>
</evidence>
<evidence type="ECO:0000256" key="1">
    <source>
        <dbReference type="ARBA" id="ARBA00004567"/>
    </source>
</evidence>
<dbReference type="Gene3D" id="6.10.140.1350">
    <property type="match status" value="1"/>
</dbReference>
<keyword evidence="10" id="KW-1185">Reference proteome</keyword>
<dbReference type="Pfam" id="PF15967">
    <property type="entry name" value="Nucleoporin_FG2"/>
    <property type="match status" value="1"/>
</dbReference>
<evidence type="ECO:0000256" key="5">
    <source>
        <dbReference type="ARBA" id="ARBA00023010"/>
    </source>
</evidence>
<dbReference type="AlphaFoldDB" id="A0A6A4W7B6"/>
<feature type="compositionally biased region" description="Pro residues" evidence="8">
    <location>
        <begin position="398"/>
        <end position="409"/>
    </location>
</feature>
<dbReference type="GO" id="GO:0008139">
    <property type="term" value="F:nuclear localization sequence binding"/>
    <property type="evidence" value="ECO:0007669"/>
    <property type="project" value="InterPro"/>
</dbReference>
<feature type="region of interest" description="Disordered" evidence="8">
    <location>
        <begin position="391"/>
        <end position="412"/>
    </location>
</feature>
<dbReference type="GO" id="GO:0017056">
    <property type="term" value="F:structural constituent of nuclear pore"/>
    <property type="evidence" value="ECO:0007669"/>
    <property type="project" value="InterPro"/>
</dbReference>
<evidence type="ECO:0000256" key="7">
    <source>
        <dbReference type="ARBA" id="ARBA00023242"/>
    </source>
</evidence>
<evidence type="ECO:0000256" key="8">
    <source>
        <dbReference type="SAM" id="MobiDB-lite"/>
    </source>
</evidence>
<sequence>MATGFSFGGTPASSASTGFSFGATPAASTGFSFGASAAKPAGTTLTLPTASSAGTGFSFGATPAASTQASTGFGFGATPAASTQASTGFSFGATPAATSAAQPATGFSLGAPAATPAASTGFSFGSAAAPQPSTGFGLGAAVTSSAPALTLNLGGAAPASSAAVGLGGKLQVGLGGTVTALDGSAGGAEGKADGKAPKETDVPPEIVQTVREFEKHVKEQKAEGEQIARHSWGSVQNVGEETAALRRLLAAVEASVQRHAAAAAQLKQDVCALLKRAEVAQRTSEISAGLQHENTAPQELFERLVQQYEADMVTYRRQIDQLESLLAAADGTGFVSPEELMRSIRQLHETFVWLAGHLQTVHEKVQALKDHYLAYRRTVVGDTSDVFAARSSAAPARPASPPPPRPGPSPFAVDRNAAAAAVAQALGQPPPPVAAPAVGAPLYGATPAAAPAAGGLFGSSSTTFGAAAAANPFGTAGAGLKLDPPPGSKRGKTN</sequence>
<dbReference type="PANTHER" id="PTHR13437:SF2">
    <property type="entry name" value="NUCLEOPORIN P58_P45"/>
    <property type="match status" value="1"/>
</dbReference>
<name>A0A6A4W7B6_AMPAM</name>
<dbReference type="InterPro" id="IPR024882">
    <property type="entry name" value="NUP58/p45/49"/>
</dbReference>
<keyword evidence="7" id="KW-0539">Nucleus</keyword>
<evidence type="ECO:0000256" key="2">
    <source>
        <dbReference type="ARBA" id="ARBA00022448"/>
    </source>
</evidence>
<keyword evidence="4" id="KW-0653">Protein transport</keyword>
<dbReference type="Proteomes" id="UP000440578">
    <property type="component" value="Unassembled WGS sequence"/>
</dbReference>
<evidence type="ECO:0000313" key="9">
    <source>
        <dbReference type="EMBL" id="KAF0301129.1"/>
    </source>
</evidence>
<dbReference type="PANTHER" id="PTHR13437">
    <property type="entry name" value="NUCLEOPORIN P58/P45 NUCLEOPORIN-LIKE PROTEIN 1"/>
    <property type="match status" value="1"/>
</dbReference>
<gene>
    <name evidence="9" type="primary">Nup58</name>
    <name evidence="9" type="ORF">FJT64_026514</name>
</gene>
<comment type="subcellular location">
    <subcellularLocation>
        <location evidence="1">Nucleus</location>
        <location evidence="1">Nuclear pore complex</location>
    </subcellularLocation>
</comment>
<accession>A0A6A4W7B6</accession>
<dbReference type="EMBL" id="VIIS01001198">
    <property type="protein sequence ID" value="KAF0301129.1"/>
    <property type="molecule type" value="Genomic_DNA"/>
</dbReference>
<keyword evidence="2" id="KW-0813">Transport</keyword>
<keyword evidence="5" id="KW-0811">Translocation</keyword>
<dbReference type="GO" id="GO:0051028">
    <property type="term" value="P:mRNA transport"/>
    <property type="evidence" value="ECO:0007669"/>
    <property type="project" value="UniProtKB-KW"/>
</dbReference>
<dbReference type="OrthoDB" id="2538017at2759"/>
<comment type="caution">
    <text evidence="9">The sequence shown here is derived from an EMBL/GenBank/DDBJ whole genome shotgun (WGS) entry which is preliminary data.</text>
</comment>
<dbReference type="GO" id="GO:0015031">
    <property type="term" value="P:protein transport"/>
    <property type="evidence" value="ECO:0007669"/>
    <property type="project" value="UniProtKB-KW"/>
</dbReference>
<feature type="region of interest" description="Disordered" evidence="8">
    <location>
        <begin position="474"/>
        <end position="494"/>
    </location>
</feature>
<evidence type="ECO:0000256" key="6">
    <source>
        <dbReference type="ARBA" id="ARBA00023132"/>
    </source>
</evidence>
<keyword evidence="6" id="KW-0906">Nuclear pore complex</keyword>
<proteinExistence type="predicted"/>